<dbReference type="RefSeq" id="WP_125245615.1">
    <property type="nucleotide sequence ID" value="NZ_RSED01000039.1"/>
</dbReference>
<dbReference type="OrthoDB" id="912485at2"/>
<dbReference type="Gene3D" id="3.20.20.80">
    <property type="entry name" value="Glycosidases"/>
    <property type="match status" value="1"/>
</dbReference>
<keyword evidence="3" id="KW-1185">Reference proteome</keyword>
<sequence length="431" mass="47654">MSFAKYIYLAFSMLPVTAFSQGHEVKPEYFGIHIFYPGGEKIDAKTTASSIPDYFGAWRLHTAQRLTWRDMAPVAGKQLDFSVADVYMDIASKSKMKVLWTLGSSTPKWAAADPRAKALSGQDGSSSTPANEGDWLGYIEGVLGRYPNRIEAVEIWNEPDTTDDRGIGHSYHGSMKQLVRLTCATYKKVKELSPKVLVVSPSFTGDAQVGMRLKSFLKMGGGQCIDVLGFHSYEYQGTGPFHLTRQVQQVQKIIREAGIAKMPIWNTEFGLLVQNLEDEVKPASKWGGLNKVHSEVEAASLATKYLMWGAVSGLDRFYWFAWDSRTMGLTRKNRRQMNMVGMATRAVAVWSTGQKVTECGDRPKMAVAQCKFGVAKPNMLIVWPEGKFKIPENAEATTVLGEIIKGPTSLSGNGLPLRILGDGISKMDEVN</sequence>
<accession>A0A3R8T875</accession>
<dbReference type="SUPFAM" id="SSF51445">
    <property type="entry name" value="(Trans)glycosidases"/>
    <property type="match status" value="1"/>
</dbReference>
<protein>
    <recommendedName>
        <fullName evidence="1">Asl1-like glycosyl hydrolase catalytic domain-containing protein</fullName>
    </recommendedName>
</protein>
<evidence type="ECO:0000259" key="1">
    <source>
        <dbReference type="Pfam" id="PF11790"/>
    </source>
</evidence>
<dbReference type="PANTHER" id="PTHR12631:SF10">
    <property type="entry name" value="BETA-XYLOSIDASE-LIKE PROTEIN-RELATED"/>
    <property type="match status" value="1"/>
</dbReference>
<dbReference type="InterPro" id="IPR051923">
    <property type="entry name" value="Glycosyl_Hydrolase_39"/>
</dbReference>
<proteinExistence type="predicted"/>
<evidence type="ECO:0000313" key="3">
    <source>
        <dbReference type="Proteomes" id="UP000269265"/>
    </source>
</evidence>
<organism evidence="2 3">
    <name type="scientific">Aquabacterium soli</name>
    <dbReference type="NCBI Taxonomy" id="2493092"/>
    <lineage>
        <taxon>Bacteria</taxon>
        <taxon>Pseudomonadati</taxon>
        <taxon>Pseudomonadota</taxon>
        <taxon>Betaproteobacteria</taxon>
        <taxon>Burkholderiales</taxon>
        <taxon>Aquabacterium</taxon>
    </lineage>
</organism>
<dbReference type="GO" id="GO:0004553">
    <property type="term" value="F:hydrolase activity, hydrolyzing O-glycosyl compounds"/>
    <property type="evidence" value="ECO:0007669"/>
    <property type="project" value="TreeGrafter"/>
</dbReference>
<dbReference type="PANTHER" id="PTHR12631">
    <property type="entry name" value="ALPHA-L-IDURONIDASE"/>
    <property type="match status" value="1"/>
</dbReference>
<dbReference type="Proteomes" id="UP000269265">
    <property type="component" value="Unassembled WGS sequence"/>
</dbReference>
<dbReference type="EMBL" id="RSED01000039">
    <property type="protein sequence ID" value="RRR99939.1"/>
    <property type="molecule type" value="Genomic_DNA"/>
</dbReference>
<reference evidence="2 3" key="1">
    <citation type="submission" date="2018-12" db="EMBL/GenBank/DDBJ databases">
        <title>The whole draft genome of Aquabacterium sp. SJQ9.</title>
        <authorList>
            <person name="Sun L."/>
            <person name="Gao X."/>
            <person name="Chen W."/>
            <person name="Huang K."/>
        </authorList>
    </citation>
    <scope>NUCLEOTIDE SEQUENCE [LARGE SCALE GENOMIC DNA]</scope>
    <source>
        <strain evidence="2 3">SJQ9</strain>
    </source>
</reference>
<gene>
    <name evidence="2" type="ORF">EIP75_23460</name>
</gene>
<dbReference type="InterPro" id="IPR017853">
    <property type="entry name" value="GH"/>
</dbReference>
<dbReference type="AlphaFoldDB" id="A0A3R8T875"/>
<comment type="caution">
    <text evidence="2">The sequence shown here is derived from an EMBL/GenBank/DDBJ whole genome shotgun (WGS) entry which is preliminary data.</text>
</comment>
<feature type="domain" description="Asl1-like glycosyl hydrolase catalytic" evidence="1">
    <location>
        <begin position="147"/>
        <end position="279"/>
    </location>
</feature>
<name>A0A3R8T875_9BURK</name>
<dbReference type="Pfam" id="PF11790">
    <property type="entry name" value="Glyco_hydro_cc"/>
    <property type="match status" value="1"/>
</dbReference>
<dbReference type="InterPro" id="IPR024655">
    <property type="entry name" value="Asl1_glyco_hydro_catalytic"/>
</dbReference>
<evidence type="ECO:0000313" key="2">
    <source>
        <dbReference type="EMBL" id="RRR99939.1"/>
    </source>
</evidence>